<dbReference type="PROSITE" id="PS50106">
    <property type="entry name" value="PDZ"/>
    <property type="match status" value="1"/>
</dbReference>
<dbReference type="Proteomes" id="UP000071392">
    <property type="component" value="Unassembled WGS sequence"/>
</dbReference>
<reference evidence="2 3" key="1">
    <citation type="submission" date="2016-02" db="EMBL/GenBank/DDBJ databases">
        <authorList>
            <person name="Wen L."/>
            <person name="He K."/>
            <person name="Yang H."/>
        </authorList>
    </citation>
    <scope>NUCLEOTIDE SEQUENCE [LARGE SCALE GENOMIC DNA]</scope>
    <source>
        <strain evidence="2 3">CV41</strain>
    </source>
</reference>
<dbReference type="STRING" id="1548208.AXK12_01005"/>
<protein>
    <recommendedName>
        <fullName evidence="1">PDZ domain-containing protein</fullName>
    </recommendedName>
</protein>
<comment type="caution">
    <text evidence="2">The sequence shown here is derived from an EMBL/GenBank/DDBJ whole genome shotgun (WGS) entry which is preliminary data.</text>
</comment>
<dbReference type="AlphaFoldDB" id="A0A139STP8"/>
<name>A0A139STP8_9BACT</name>
<feature type="domain" description="PDZ" evidence="1">
    <location>
        <begin position="295"/>
        <end position="345"/>
    </location>
</feature>
<dbReference type="SMART" id="SM00228">
    <property type="entry name" value="PDZ"/>
    <property type="match status" value="1"/>
</dbReference>
<dbReference type="Pfam" id="PF17820">
    <property type="entry name" value="PDZ_6"/>
    <property type="match status" value="1"/>
</dbReference>
<keyword evidence="3" id="KW-1185">Reference proteome</keyword>
<gene>
    <name evidence="2" type="ORF">AXK12_01005</name>
</gene>
<evidence type="ECO:0000313" key="3">
    <source>
        <dbReference type="Proteomes" id="UP000071392"/>
    </source>
</evidence>
<dbReference type="Gene3D" id="2.30.42.10">
    <property type="match status" value="1"/>
</dbReference>
<organism evidence="2 3">
    <name type="scientific">Cephaloticoccus capnophilus</name>
    <dbReference type="NCBI Taxonomy" id="1548208"/>
    <lineage>
        <taxon>Bacteria</taxon>
        <taxon>Pseudomonadati</taxon>
        <taxon>Verrucomicrobiota</taxon>
        <taxon>Opitutia</taxon>
        <taxon>Opitutales</taxon>
        <taxon>Opitutaceae</taxon>
        <taxon>Cephaloticoccus</taxon>
    </lineage>
</organism>
<proteinExistence type="predicted"/>
<evidence type="ECO:0000259" key="1">
    <source>
        <dbReference type="PROSITE" id="PS50106"/>
    </source>
</evidence>
<dbReference type="InterPro" id="IPR001478">
    <property type="entry name" value="PDZ"/>
</dbReference>
<accession>A0A139STP8</accession>
<sequence length="395" mass="42258">MKRTTVNFPLCGSISFAAQILRFVFLATPLVVFSAVANGATLEELWQERTGSVVAVEFTLDEGAGGAGANAGAVGSTPIQAFGTVIDAQGTVIFSTAAIELQTPPSALRDFRLYLPGGDIDAPLPAHYLGYDAFTEWHFVRVDAPSDAARLTPVTRFRSFGAGANGGPARPRVAEEIWGIGLRKKDEGFAPYFLSSRVSLVAEVPEAYAFAAREVAGPGLPVFNAAGDFVGLGQSGFGQAALQFSQRDREGLPVVMLNPDETPAVLLAEEILQEFITRVPESPSARTIPWAGFEQLRVIDRANAERLGLVGRPALLVGDVLPNSPAAKAGMQPGDAIISLNSRALPAIRPQSRLARYLERDIARRAPGDTLFIEVVRDRADESRMLILTLENAPY</sequence>
<dbReference type="SUPFAM" id="SSF50156">
    <property type="entry name" value="PDZ domain-like"/>
    <property type="match status" value="1"/>
</dbReference>
<dbReference type="InterPro" id="IPR036034">
    <property type="entry name" value="PDZ_sf"/>
</dbReference>
<dbReference type="InterPro" id="IPR041489">
    <property type="entry name" value="PDZ_6"/>
</dbReference>
<evidence type="ECO:0000313" key="2">
    <source>
        <dbReference type="EMBL" id="KXU37967.1"/>
    </source>
</evidence>
<dbReference type="EMBL" id="LSZP01000003">
    <property type="protein sequence ID" value="KXU37967.1"/>
    <property type="molecule type" value="Genomic_DNA"/>
</dbReference>